<dbReference type="EMBL" id="JAFBFI010000010">
    <property type="protein sequence ID" value="MBM7693006.1"/>
    <property type="molecule type" value="Genomic_DNA"/>
</dbReference>
<reference evidence="1 2" key="1">
    <citation type="submission" date="2021-01" db="EMBL/GenBank/DDBJ databases">
        <title>Genomic Encyclopedia of Type Strains, Phase IV (KMG-IV): sequencing the most valuable type-strain genomes for metagenomic binning, comparative biology and taxonomic classification.</title>
        <authorList>
            <person name="Goeker M."/>
        </authorList>
    </citation>
    <scope>NUCLEOTIDE SEQUENCE [LARGE SCALE GENOMIC DNA]</scope>
    <source>
        <strain evidence="1 2">DSM 105482</strain>
    </source>
</reference>
<accession>A0ABS2QIL7</accession>
<name>A0ABS2QIL7_9BACI</name>
<dbReference type="InterPro" id="IPR025439">
    <property type="entry name" value="Spore_coat_CotO"/>
</dbReference>
<protein>
    <recommendedName>
        <fullName evidence="3">Spore coat protein CotO</fullName>
    </recommendedName>
</protein>
<comment type="caution">
    <text evidence="1">The sequence shown here is derived from an EMBL/GenBank/DDBJ whole genome shotgun (WGS) entry which is preliminary data.</text>
</comment>
<proteinExistence type="predicted"/>
<dbReference type="Proteomes" id="UP000823486">
    <property type="component" value="Unassembled WGS sequence"/>
</dbReference>
<dbReference type="RefSeq" id="WP_204543483.1">
    <property type="nucleotide sequence ID" value="NZ_JAFBFI010000010.1"/>
</dbReference>
<organism evidence="1 2">
    <name type="scientific">Peribacillus deserti</name>
    <dbReference type="NCBI Taxonomy" id="673318"/>
    <lineage>
        <taxon>Bacteria</taxon>
        <taxon>Bacillati</taxon>
        <taxon>Bacillota</taxon>
        <taxon>Bacilli</taxon>
        <taxon>Bacillales</taxon>
        <taxon>Bacillaceae</taxon>
        <taxon>Peribacillus</taxon>
    </lineage>
</organism>
<evidence type="ECO:0000313" key="2">
    <source>
        <dbReference type="Proteomes" id="UP000823486"/>
    </source>
</evidence>
<gene>
    <name evidence="1" type="ORF">JOC77_002445</name>
</gene>
<sequence>MTEKKDVREQKPFMYIVQPKLAPPKTSVQSEIRIKKTHHDEIIEVEDIQGPLQTLQSVPAKSEEAIESSQQLPAGIEIDYIDESVIEAELQVDNVTVTEEEKDIDEINVISIAKATEIPELLEPQELTVEDPQGLNGHTDAAQEEVTFRVVHTSEALETEKEEKKGPRKKIAKKFTDMSTDELLEYLIRIPRIVPKPFCEIKINGRIIRGQIEKKKGDTIYIRPSYGINLIAATKEDIEYITFLNF</sequence>
<dbReference type="Pfam" id="PF14153">
    <property type="entry name" value="Spore_coat_CotO"/>
    <property type="match status" value="1"/>
</dbReference>
<keyword evidence="2" id="KW-1185">Reference proteome</keyword>
<evidence type="ECO:0008006" key="3">
    <source>
        <dbReference type="Google" id="ProtNLM"/>
    </source>
</evidence>
<evidence type="ECO:0000313" key="1">
    <source>
        <dbReference type="EMBL" id="MBM7693006.1"/>
    </source>
</evidence>